<sequence length="90" mass="10135">MQMSTNEYSFQRIKFSKLFRPKLGKEYKVALSSSSESSSPETPPPPPIGVINSDSVALFRFRPPNILDEGRNITQRITWVSLSCVHSCTD</sequence>
<proteinExistence type="predicted"/>
<evidence type="ECO:0000313" key="2">
    <source>
        <dbReference type="EMBL" id="GIY12896.1"/>
    </source>
</evidence>
<reference evidence="2 3" key="1">
    <citation type="submission" date="2021-06" db="EMBL/GenBank/DDBJ databases">
        <title>Caerostris darwini draft genome.</title>
        <authorList>
            <person name="Kono N."/>
            <person name="Arakawa K."/>
        </authorList>
    </citation>
    <scope>NUCLEOTIDE SEQUENCE [LARGE SCALE GENOMIC DNA]</scope>
</reference>
<comment type="caution">
    <text evidence="2">The sequence shown here is derived from an EMBL/GenBank/DDBJ whole genome shotgun (WGS) entry which is preliminary data.</text>
</comment>
<accession>A0AAV4QXT3</accession>
<feature type="region of interest" description="Disordered" evidence="1">
    <location>
        <begin position="30"/>
        <end position="51"/>
    </location>
</feature>
<name>A0AAV4QXT3_9ARAC</name>
<organism evidence="2 3">
    <name type="scientific">Caerostris darwini</name>
    <dbReference type="NCBI Taxonomy" id="1538125"/>
    <lineage>
        <taxon>Eukaryota</taxon>
        <taxon>Metazoa</taxon>
        <taxon>Ecdysozoa</taxon>
        <taxon>Arthropoda</taxon>
        <taxon>Chelicerata</taxon>
        <taxon>Arachnida</taxon>
        <taxon>Araneae</taxon>
        <taxon>Araneomorphae</taxon>
        <taxon>Entelegynae</taxon>
        <taxon>Araneoidea</taxon>
        <taxon>Araneidae</taxon>
        <taxon>Caerostris</taxon>
    </lineage>
</organism>
<dbReference type="Proteomes" id="UP001054837">
    <property type="component" value="Unassembled WGS sequence"/>
</dbReference>
<keyword evidence="3" id="KW-1185">Reference proteome</keyword>
<protein>
    <submittedName>
        <fullName evidence="2">Uncharacterized protein</fullName>
    </submittedName>
</protein>
<dbReference type="AlphaFoldDB" id="A0AAV4QXT3"/>
<evidence type="ECO:0000256" key="1">
    <source>
        <dbReference type="SAM" id="MobiDB-lite"/>
    </source>
</evidence>
<gene>
    <name evidence="2" type="ORF">CDAR_571471</name>
</gene>
<evidence type="ECO:0000313" key="3">
    <source>
        <dbReference type="Proteomes" id="UP001054837"/>
    </source>
</evidence>
<dbReference type="EMBL" id="BPLQ01005145">
    <property type="protein sequence ID" value="GIY12896.1"/>
    <property type="molecule type" value="Genomic_DNA"/>
</dbReference>